<dbReference type="RefSeq" id="WP_020290118.1">
    <property type="nucleotide sequence ID" value="NZ_JPQT01000010.1"/>
</dbReference>
<gene>
    <name evidence="1" type="ORF">IV02_00585</name>
</gene>
<name>A0A085VLQ4_PSESX</name>
<organism evidence="1 2">
    <name type="scientific">Pseudomonas syringae</name>
    <dbReference type="NCBI Taxonomy" id="317"/>
    <lineage>
        <taxon>Bacteria</taxon>
        <taxon>Pseudomonadati</taxon>
        <taxon>Pseudomonadota</taxon>
        <taxon>Gammaproteobacteria</taxon>
        <taxon>Pseudomonadales</taxon>
        <taxon>Pseudomonadaceae</taxon>
        <taxon>Pseudomonas</taxon>
    </lineage>
</organism>
<dbReference type="PATRIC" id="fig|317.174.peg.121"/>
<accession>A0A085VLQ4</accession>
<protein>
    <submittedName>
        <fullName evidence="1">Uncharacterized protein</fullName>
    </submittedName>
</protein>
<dbReference type="AlphaFoldDB" id="A0A085VLQ4"/>
<evidence type="ECO:0000313" key="2">
    <source>
        <dbReference type="Proteomes" id="UP000028643"/>
    </source>
</evidence>
<dbReference type="Proteomes" id="UP000028643">
    <property type="component" value="Unassembled WGS sequence"/>
</dbReference>
<dbReference type="EMBL" id="JPQT01000010">
    <property type="protein sequence ID" value="KFE56367.1"/>
    <property type="molecule type" value="Genomic_DNA"/>
</dbReference>
<evidence type="ECO:0000313" key="1">
    <source>
        <dbReference type="EMBL" id="KFE56367.1"/>
    </source>
</evidence>
<comment type="caution">
    <text evidence="1">The sequence shown here is derived from an EMBL/GenBank/DDBJ whole genome shotgun (WGS) entry which is preliminary data.</text>
</comment>
<reference evidence="1 2" key="1">
    <citation type="submission" date="2014-07" db="EMBL/GenBank/DDBJ databases">
        <title>Draft Genome Sequences of Environmental Pseudomonas syringae strains.</title>
        <authorList>
            <person name="Baltrus D.A."/>
            <person name="Berge O."/>
            <person name="Morris C."/>
        </authorList>
    </citation>
    <scope>NUCLEOTIDE SEQUENCE [LARGE SCALE GENOMIC DNA]</scope>
    <source>
        <strain evidence="1 2">CEB003</strain>
    </source>
</reference>
<sequence>MSLLDDEQDIWDMFAASALTGLITRGAIEPADAAQLAADYASQLMIQRALRIQSEEDAADNA</sequence>
<proteinExistence type="predicted"/>